<dbReference type="AlphaFoldDB" id="B1BUC2"/>
<evidence type="ECO:0000313" key="1">
    <source>
        <dbReference type="EMBL" id="EDT14743.1"/>
    </source>
</evidence>
<accession>B1BUC2</accession>
<organism evidence="1 2">
    <name type="scientific">Clostridium perfringens E str. JGS1987</name>
    <dbReference type="NCBI Taxonomy" id="451755"/>
    <lineage>
        <taxon>Bacteria</taxon>
        <taxon>Bacillati</taxon>
        <taxon>Bacillota</taxon>
        <taxon>Clostridia</taxon>
        <taxon>Eubacteriales</taxon>
        <taxon>Clostridiaceae</taxon>
        <taxon>Clostridium</taxon>
    </lineage>
</organism>
<reference evidence="1 2" key="1">
    <citation type="submission" date="2007-07" db="EMBL/GenBank/DDBJ databases">
        <title>Annotation of Clostridium perfringens E str. JGS1987.</title>
        <authorList>
            <person name="Paulsen I."/>
            <person name="Sebastian Y."/>
        </authorList>
    </citation>
    <scope>NUCLEOTIDE SEQUENCE [LARGE SCALE GENOMIC DNA]</scope>
    <source>
        <strain evidence="2">E str. JGS1987</strain>
    </source>
</reference>
<proteinExistence type="predicted"/>
<protein>
    <submittedName>
        <fullName evidence="1">Uncharacterized protein</fullName>
    </submittedName>
</protein>
<dbReference type="Proteomes" id="UP000005337">
    <property type="component" value="Unassembled WGS sequence"/>
</dbReference>
<evidence type="ECO:0000313" key="2">
    <source>
        <dbReference type="Proteomes" id="UP000005337"/>
    </source>
</evidence>
<comment type="caution">
    <text evidence="1">The sequence shown here is derived from an EMBL/GenBank/DDBJ whole genome shotgun (WGS) entry which is preliminary data.</text>
</comment>
<sequence>MLDVNELKLKNIRFYKGRYVVRLMRSYKTLSEAKKLKKFLKQYINCVSIYQTKNGFMVQTYKEYKTLEDAIKVRDYLTEKLEERKSLA</sequence>
<dbReference type="EMBL" id="ABDW01000018">
    <property type="protein sequence ID" value="EDT14743.1"/>
    <property type="molecule type" value="Genomic_DNA"/>
</dbReference>
<dbReference type="RefSeq" id="WP_003464170.1">
    <property type="nucleotide sequence ID" value="NZ_ABDW01000018.1"/>
</dbReference>
<gene>
    <name evidence="1" type="ORF">AC3_1407</name>
</gene>
<name>B1BUC2_CLOPF</name>